<feature type="region of interest" description="Disordered" evidence="5">
    <location>
        <begin position="337"/>
        <end position="375"/>
    </location>
</feature>
<feature type="domain" description="WDHD1/CFT4 second beta-propeller" evidence="6">
    <location>
        <begin position="417"/>
        <end position="734"/>
    </location>
</feature>
<dbReference type="EMBL" id="LT635757">
    <property type="protein sequence ID" value="SGZ50744.1"/>
    <property type="molecule type" value="Genomic_DNA"/>
</dbReference>
<keyword evidence="9" id="KW-1185">Reference proteome</keyword>
<keyword evidence="2" id="KW-0853">WD repeat</keyword>
<evidence type="ECO:0000256" key="1">
    <source>
        <dbReference type="ARBA" id="ARBA00004123"/>
    </source>
</evidence>
<proteinExistence type="predicted"/>
<evidence type="ECO:0000259" key="6">
    <source>
        <dbReference type="Pfam" id="PF12341"/>
    </source>
</evidence>
<comment type="subcellular location">
    <subcellularLocation>
        <location evidence="1">Nucleus</location>
    </subcellularLocation>
</comment>
<dbReference type="Pfam" id="PF20946">
    <property type="entry name" value="Ctf4_C"/>
    <property type="match status" value="1"/>
</dbReference>
<feature type="region of interest" description="Disordered" evidence="5">
    <location>
        <begin position="393"/>
        <end position="419"/>
    </location>
</feature>
<evidence type="ECO:0000313" key="8">
    <source>
        <dbReference type="EMBL" id="SGZ50744.1"/>
    </source>
</evidence>
<dbReference type="GO" id="GO:0043596">
    <property type="term" value="C:nuclear replication fork"/>
    <property type="evidence" value="ECO:0007669"/>
    <property type="project" value="TreeGrafter"/>
</dbReference>
<dbReference type="GO" id="GO:0000278">
    <property type="term" value="P:mitotic cell cycle"/>
    <property type="evidence" value="ECO:0007669"/>
    <property type="project" value="TreeGrafter"/>
</dbReference>
<evidence type="ECO:0000256" key="2">
    <source>
        <dbReference type="ARBA" id="ARBA00022574"/>
    </source>
</evidence>
<keyword evidence="4" id="KW-0539">Nucleus</keyword>
<dbReference type="InterPro" id="IPR036322">
    <property type="entry name" value="WD40_repeat_dom_sf"/>
</dbReference>
<feature type="domain" description="WDHD1/CFT4 helical bundle" evidence="7">
    <location>
        <begin position="766"/>
        <end position="863"/>
    </location>
</feature>
<protein>
    <submittedName>
        <fullName evidence="8">CIC11C00000001543</fullName>
    </submittedName>
</protein>
<reference evidence="8 9" key="1">
    <citation type="submission" date="2016-10" db="EMBL/GenBank/DDBJ databases">
        <authorList>
            <person name="de Groot N.N."/>
        </authorList>
    </citation>
    <scope>NUCLEOTIDE SEQUENCE [LARGE SCALE GENOMIC DNA]</scope>
    <source>
        <strain evidence="8 9">CBS 141442</strain>
    </source>
</reference>
<dbReference type="GO" id="GO:0006261">
    <property type="term" value="P:DNA-templated DNA replication"/>
    <property type="evidence" value="ECO:0007669"/>
    <property type="project" value="TreeGrafter"/>
</dbReference>
<accession>A0A1L0D439</accession>
<dbReference type="InterPro" id="IPR048591">
    <property type="entry name" value="WDHD1/CFT4_hel"/>
</dbReference>
<dbReference type="AlphaFoldDB" id="A0A1L0D439"/>
<name>A0A1L0D439_9ASCO</name>
<gene>
    <name evidence="8" type="ORF">SAMEA4029010_CIC11G00000001543</name>
</gene>
<evidence type="ECO:0000256" key="5">
    <source>
        <dbReference type="SAM" id="MobiDB-lite"/>
    </source>
</evidence>
<sequence>MLSKISAFLDGYSLVHYNPSTDRLIVGNSEGLIKVFDPSQPNSEPVSIDVPEHLTSMSSMGDRLLITNTEGQLALLLVGSSPSGEERFEIVYQADLPLRDSVFINEGNRIACGGDDNNLVITDRLNSGAVTVPLSDQIVNLSYNAAGELLTVALANGEVHMFSVVNEQPALVEKILNELYLKVHTSVDTIDYTGEHAHELISTTPIWSSNGETLYVPTRTNSVKAFSRLEWSVLAEFKPDKDIVVAFTISPSNKSIATLHKNGAIVISSVESGEVVTTTKADRLEQGNLPTSLAWIRNTLYVGSTNGEFYTLPVTVDESSLSTSTRSDVDSLFLDEADESDTEEQEEDGDNVEVQKSSKRVGLDDSMIIDEDDEDDENDFAYYNKSVNEYLPSKRKRQRTLESPAPTNSAPSHGIVPYSPGSTPWVKSLNSSSSKTQRKYLFMNSNGYVWSVKSNSGDSADDQKSFTISFFDRTINKDYHFIDVSDFDLCSMNERGVALACSGYRLELNPNSGKIFYRHHNDTKDSWDRMVPLINGEYITSVCITSTVQGNSGDSIIVVGTNFGYLRFFNLYGLCVNIMKTSPVVTLISSEISTVFVIHQVSPNNYTYSIINMNEDYKFLQQDNSLPLQQPRGNEPIIKGLFFNNFSDPCLVAGYDDSLSILSHWREENNARWVPVLNCKQSVTDFGLSDSKSNWKSWPLGCVDDKFVCLILKNNDSYPGFPLPLPIELDIKLPTKCFKYLKTISEDGDRPEEIANKLKDAKQDDPEEEFLRASTFGKLLHSSLAEAEDEEERMDQLNAYSVAFDKSLLKLFSTACQDSRLNKAYSVVKLMKTDRALLSASKIAERLEFVNLASKINQLREDLLEFGNEEE</sequence>
<organism evidence="8 9">
    <name type="scientific">Sungouiella intermedia</name>
    <dbReference type="NCBI Taxonomy" id="45354"/>
    <lineage>
        <taxon>Eukaryota</taxon>
        <taxon>Fungi</taxon>
        <taxon>Dikarya</taxon>
        <taxon>Ascomycota</taxon>
        <taxon>Saccharomycotina</taxon>
        <taxon>Pichiomycetes</taxon>
        <taxon>Metschnikowiaceae</taxon>
        <taxon>Sungouiella</taxon>
    </lineage>
</organism>
<dbReference type="Pfam" id="PF12341">
    <property type="entry name" value="Mcl1_mid"/>
    <property type="match status" value="1"/>
</dbReference>
<dbReference type="OrthoDB" id="427368at2759"/>
<dbReference type="GO" id="GO:0003682">
    <property type="term" value="F:chromatin binding"/>
    <property type="evidence" value="ECO:0007669"/>
    <property type="project" value="TreeGrafter"/>
</dbReference>
<dbReference type="Proteomes" id="UP000182334">
    <property type="component" value="Chromosome II"/>
</dbReference>
<feature type="compositionally biased region" description="Acidic residues" evidence="5">
    <location>
        <begin position="337"/>
        <end position="351"/>
    </location>
</feature>
<dbReference type="InterPro" id="IPR022100">
    <property type="entry name" value="WDHD1/CFT4_beta-prop_2nd"/>
</dbReference>
<dbReference type="PANTHER" id="PTHR19932">
    <property type="entry name" value="WD REPEAT AND HMG-BOX DNA BINDING PROTEIN"/>
    <property type="match status" value="1"/>
</dbReference>
<keyword evidence="3" id="KW-0677">Repeat</keyword>
<dbReference type="GO" id="GO:0006281">
    <property type="term" value="P:DNA repair"/>
    <property type="evidence" value="ECO:0007669"/>
    <property type="project" value="TreeGrafter"/>
</dbReference>
<dbReference type="InterPro" id="IPR015943">
    <property type="entry name" value="WD40/YVTN_repeat-like_dom_sf"/>
</dbReference>
<dbReference type="SUPFAM" id="SSF50978">
    <property type="entry name" value="WD40 repeat-like"/>
    <property type="match status" value="1"/>
</dbReference>
<dbReference type="STRING" id="45354.A0A1L0D439"/>
<evidence type="ECO:0000256" key="4">
    <source>
        <dbReference type="ARBA" id="ARBA00023242"/>
    </source>
</evidence>
<dbReference type="PANTHER" id="PTHR19932:SF10">
    <property type="entry name" value="WD REPEAT AND HMG-BOX DNA-BINDING PROTEIN 1"/>
    <property type="match status" value="1"/>
</dbReference>
<evidence type="ECO:0000256" key="3">
    <source>
        <dbReference type="ARBA" id="ARBA00022737"/>
    </source>
</evidence>
<evidence type="ECO:0000259" key="7">
    <source>
        <dbReference type="Pfam" id="PF20946"/>
    </source>
</evidence>
<dbReference type="Gene3D" id="2.130.10.10">
    <property type="entry name" value="YVTN repeat-like/Quinoprotein amine dehydrogenase"/>
    <property type="match status" value="2"/>
</dbReference>
<evidence type="ECO:0000313" key="9">
    <source>
        <dbReference type="Proteomes" id="UP000182334"/>
    </source>
</evidence>